<dbReference type="InterPro" id="IPR023674">
    <property type="entry name" value="Ribosomal_uL1-like"/>
</dbReference>
<dbReference type="GO" id="GO:0019843">
    <property type="term" value="F:rRNA binding"/>
    <property type="evidence" value="ECO:0007669"/>
    <property type="project" value="UniProtKB-UniRule"/>
</dbReference>
<dbReference type="AlphaFoldDB" id="A0A3G1A9T2"/>
<dbReference type="InterPro" id="IPR028364">
    <property type="entry name" value="Ribosomal_uL1/biogenesis"/>
</dbReference>
<dbReference type="PROSITE" id="PS01199">
    <property type="entry name" value="RIBOSOMAL_L1"/>
    <property type="match status" value="1"/>
</dbReference>
<keyword evidence="6 11" id="KW-0810">Translation regulation</keyword>
<evidence type="ECO:0000256" key="9">
    <source>
        <dbReference type="ARBA" id="ARBA00023274"/>
    </source>
</evidence>
<evidence type="ECO:0000256" key="12">
    <source>
        <dbReference type="RuleBase" id="RU000659"/>
    </source>
</evidence>
<dbReference type="GO" id="GO:0006412">
    <property type="term" value="P:translation"/>
    <property type="evidence" value="ECO:0007669"/>
    <property type="project" value="UniProtKB-UniRule"/>
</dbReference>
<dbReference type="GO" id="GO:0000049">
    <property type="term" value="F:tRNA binding"/>
    <property type="evidence" value="ECO:0007669"/>
    <property type="project" value="UniProtKB-KW"/>
</dbReference>
<dbReference type="InterPro" id="IPR016095">
    <property type="entry name" value="Ribosomal_uL1_3-a/b-sand"/>
</dbReference>
<comment type="similarity">
    <text evidence="1 11 12">Belongs to the universal ribosomal protein uL1 family.</text>
</comment>
<evidence type="ECO:0000256" key="1">
    <source>
        <dbReference type="ARBA" id="ARBA00010531"/>
    </source>
</evidence>
<dbReference type="GO" id="GO:0003735">
    <property type="term" value="F:structural constituent of ribosome"/>
    <property type="evidence" value="ECO:0007669"/>
    <property type="project" value="InterPro"/>
</dbReference>
<evidence type="ECO:0000256" key="6">
    <source>
        <dbReference type="ARBA" id="ARBA00022845"/>
    </source>
</evidence>
<evidence type="ECO:0000256" key="7">
    <source>
        <dbReference type="ARBA" id="ARBA00022884"/>
    </source>
</evidence>
<dbReference type="HAMAP" id="MF_01318_A">
    <property type="entry name" value="Ribosomal_uL1_A"/>
    <property type="match status" value="1"/>
</dbReference>
<evidence type="ECO:0000256" key="8">
    <source>
        <dbReference type="ARBA" id="ARBA00022980"/>
    </source>
</evidence>
<dbReference type="PANTHER" id="PTHR36427">
    <property type="entry name" value="54S RIBOSOMAL PROTEIN L1, MITOCHONDRIAL"/>
    <property type="match status" value="1"/>
</dbReference>
<dbReference type="InterPro" id="IPR023673">
    <property type="entry name" value="Ribosomal_uL1_CS"/>
</dbReference>
<keyword evidence="8 11" id="KW-0689">Ribosomal protein</keyword>
<dbReference type="FunFam" id="3.40.50.790:FF:000005">
    <property type="entry name" value="50S ribosomal protein L1"/>
    <property type="match status" value="1"/>
</dbReference>
<dbReference type="GeneID" id="25406881"/>
<dbReference type="GO" id="GO:0015934">
    <property type="term" value="C:large ribosomal subunit"/>
    <property type="evidence" value="ECO:0007669"/>
    <property type="project" value="InterPro"/>
</dbReference>
<comment type="function">
    <text evidence="11">Protein L1 is also a translational repressor protein, it controls the translation of its operon by binding to its mRNA.</text>
</comment>
<sequence>MSTQVVSHLGDLKEGIKQALASSPKKRKFEQSVEMVVVLRDVDVKKPEDRINTVVVLPYAPPKKLAKVAVIASGDLALKAKEAGADIVIDKDELNKIANDKKALRKLAKKYDFFLASTDLMPLVGRILGKYLGPRGKMPQPVPPNAPVNVLIDRAKKSIRIRIKDQPQIACRIGTESQPVEQLVENANAVLSEILKKFSASNIGKIYFKLAMGKPVKIAREGGKK</sequence>
<dbReference type="PIRSF" id="PIRSF002155">
    <property type="entry name" value="Ribosomal_L1"/>
    <property type="match status" value="1"/>
</dbReference>
<keyword evidence="3 11" id="KW-0678">Repressor</keyword>
<keyword evidence="9 11" id="KW-0687">Ribonucleoprotein</keyword>
<evidence type="ECO:0000256" key="4">
    <source>
        <dbReference type="ARBA" id="ARBA00022555"/>
    </source>
</evidence>
<dbReference type="Proteomes" id="UP000266720">
    <property type="component" value="Chromosome"/>
</dbReference>
<dbReference type="SUPFAM" id="SSF56808">
    <property type="entry name" value="Ribosomal protein L1"/>
    <property type="match status" value="1"/>
</dbReference>
<dbReference type="CDD" id="cd00403">
    <property type="entry name" value="Ribosomal_L1"/>
    <property type="match status" value="1"/>
</dbReference>
<evidence type="ECO:0000256" key="10">
    <source>
        <dbReference type="ARBA" id="ARBA00045545"/>
    </source>
</evidence>
<dbReference type="STRING" id="697581.TCARB_1477"/>
<evidence type="ECO:0000256" key="2">
    <source>
        <dbReference type="ARBA" id="ARBA00011838"/>
    </source>
</evidence>
<dbReference type="GO" id="GO:0006417">
    <property type="term" value="P:regulation of translation"/>
    <property type="evidence" value="ECO:0007669"/>
    <property type="project" value="UniProtKB-KW"/>
</dbReference>
<dbReference type="Gene3D" id="3.40.50.790">
    <property type="match status" value="1"/>
</dbReference>
<comment type="subunit">
    <text evidence="2 11">Part of the 50S ribosomal subunit.</text>
</comment>
<dbReference type="NCBIfam" id="NF003244">
    <property type="entry name" value="PRK04203.1"/>
    <property type="match status" value="1"/>
</dbReference>
<evidence type="ECO:0000256" key="5">
    <source>
        <dbReference type="ARBA" id="ARBA00022730"/>
    </source>
</evidence>
<reference evidence="13" key="1">
    <citation type="journal article" date="2010" name="(in) ? (Ed.); EXTREMOPHILES;">
        <title>Complete genome sequences of ten hyperthermophilic archaea reveal their metabolic capabilities and possible ecological roles.</title>
        <authorList>
            <person name="Ravin N.V."/>
            <person name="Mardanov A.V."/>
            <person name="Bonch-Osmolovskaya E.A."/>
            <person name="Skryabin K.G."/>
        </authorList>
    </citation>
    <scope>NUCLEOTIDE SEQUENCE</scope>
    <source>
        <strain evidence="13">1505</strain>
    </source>
</reference>
<keyword evidence="5 11" id="KW-0699">rRNA-binding</keyword>
<dbReference type="InterPro" id="IPR023669">
    <property type="entry name" value="Ribosomal_uL1_arc"/>
</dbReference>
<dbReference type="KEGG" id="tcb:TCARB_1477"/>
<name>A0A3G1A9T2_9CREN</name>
<protein>
    <recommendedName>
        <fullName evidence="11">Large ribosomal subunit protein uL1</fullName>
    </recommendedName>
</protein>
<accession>A0A3G1A9T2</accession>
<keyword evidence="4 11" id="KW-0820">tRNA-binding</keyword>
<dbReference type="RefSeq" id="WP_052887094.1">
    <property type="nucleotide sequence ID" value="NZ_CP007493.1"/>
</dbReference>
<evidence type="ECO:0000256" key="3">
    <source>
        <dbReference type="ARBA" id="ARBA00022491"/>
    </source>
</evidence>
<dbReference type="PANTHER" id="PTHR36427:SF3">
    <property type="entry name" value="LARGE RIBOSOMAL SUBUNIT PROTEIN UL1M"/>
    <property type="match status" value="1"/>
</dbReference>
<dbReference type="InterPro" id="IPR002143">
    <property type="entry name" value="Ribosomal_uL1"/>
</dbReference>
<dbReference type="EMBL" id="CP007493">
    <property type="protein sequence ID" value="AJB42521.1"/>
    <property type="molecule type" value="Genomic_DNA"/>
</dbReference>
<comment type="function">
    <text evidence="10">Probably involved in E site tRNA release. Binds directly to 23S rRNA.</text>
</comment>
<evidence type="ECO:0000313" key="13">
    <source>
        <dbReference type="EMBL" id="AJB42521.1"/>
    </source>
</evidence>
<dbReference type="Gene3D" id="3.30.190.20">
    <property type="match status" value="1"/>
</dbReference>
<organism evidence="13">
    <name type="scientific">Thermofilum adornatum 1505</name>
    <dbReference type="NCBI Taxonomy" id="697581"/>
    <lineage>
        <taxon>Archaea</taxon>
        <taxon>Thermoproteota</taxon>
        <taxon>Thermoprotei</taxon>
        <taxon>Thermofilales</taxon>
        <taxon>Thermofilaceae</taxon>
        <taxon>Thermofilum</taxon>
    </lineage>
</organism>
<keyword evidence="7 11" id="KW-0694">RNA-binding</keyword>
<proteinExistence type="inferred from homology"/>
<evidence type="ECO:0000256" key="11">
    <source>
        <dbReference type="HAMAP-Rule" id="MF_01318"/>
    </source>
</evidence>
<dbReference type="Pfam" id="PF00687">
    <property type="entry name" value="Ribosomal_L1"/>
    <property type="match status" value="1"/>
</dbReference>
<comment type="function">
    <text evidence="11">Binds directly to 23S rRNA. Probably involved in E site tRNA release.</text>
</comment>
<gene>
    <name evidence="11" type="primary">rpl1</name>
    <name evidence="13" type="ORF">TCARB_1477</name>
</gene>